<dbReference type="GO" id="GO:0007216">
    <property type="term" value="P:G protein-coupled glutamate receptor signaling pathway"/>
    <property type="evidence" value="ECO:0000318"/>
    <property type="project" value="GO_Central"/>
</dbReference>
<dbReference type="CDD" id="cd01206">
    <property type="entry name" value="EVH1_Homer_Vesl"/>
    <property type="match status" value="1"/>
</dbReference>
<dbReference type="PANTHER" id="PTHR10918">
    <property type="entry name" value="HOMER"/>
    <property type="match status" value="1"/>
</dbReference>
<evidence type="ECO:0000256" key="1">
    <source>
        <dbReference type="ARBA" id="ARBA00004496"/>
    </source>
</evidence>
<dbReference type="FunFam" id="2.30.29.30:FF:000014">
    <property type="entry name" value="Homer homolog 1 (Drosophila)"/>
    <property type="match status" value="1"/>
</dbReference>
<evidence type="ECO:0000256" key="8">
    <source>
        <dbReference type="SAM" id="MobiDB-lite"/>
    </source>
</evidence>
<feature type="compositionally biased region" description="Low complexity" evidence="8">
    <location>
        <begin position="156"/>
        <end position="167"/>
    </location>
</feature>
<dbReference type="GO" id="GO:2001256">
    <property type="term" value="P:regulation of store-operated calcium entry"/>
    <property type="evidence" value="ECO:0000318"/>
    <property type="project" value="GO_Central"/>
</dbReference>
<evidence type="ECO:0000256" key="3">
    <source>
        <dbReference type="ARBA" id="ARBA00023018"/>
    </source>
</evidence>
<feature type="region of interest" description="Disordered" evidence="8">
    <location>
        <begin position="114"/>
        <end position="133"/>
    </location>
</feature>
<gene>
    <name evidence="11" type="primary">20210135</name>
    <name evidence="10" type="ORF">HELRODRAFT_185433</name>
</gene>
<evidence type="ECO:0000256" key="5">
    <source>
        <dbReference type="ARBA" id="ARBA00023606"/>
    </source>
</evidence>
<dbReference type="GO" id="GO:0035256">
    <property type="term" value="F:G protein-coupled glutamate receptor binding"/>
    <property type="evidence" value="ECO:0000318"/>
    <property type="project" value="GO_Central"/>
</dbReference>
<keyword evidence="3" id="KW-0770">Synapse</keyword>
<dbReference type="Gene3D" id="2.30.29.30">
    <property type="entry name" value="Pleckstrin-homology domain (PH domain)/Phosphotyrosine-binding domain (PTB)"/>
    <property type="match status" value="1"/>
</dbReference>
<dbReference type="GO" id="GO:0005886">
    <property type="term" value="C:plasma membrane"/>
    <property type="evidence" value="ECO:0000318"/>
    <property type="project" value="GO_Central"/>
</dbReference>
<sequence length="408" mass="46415">MGEVPISTVSAHVFQIDSETKKKWLPTSEQAVDVSFYFDNAHNTYRLISLENNKVLINCTLLPNMKFVKTSQKFGQWIDSQVATVYGLGFSSETELNRFADKFEEIRLLLSDKKRGLDPPPPVKPKSSSLASDKLNEVEKTEISKIASNLRHVHVSNSSNNSGSNKNEVATTKISNGFSSNSPSSPSTTTTATNSYFHSDSNCNNIKCTHTIAQLKVENDKLKLELAQSSARAKEWEVEMQSLRNKNALLTTTLEESHENVEQWRKQLASYTDEIALNREKIAEVERLQESLLETQSRLAEVERNSNIKQTELDQLRSTYNDLKRQDLRNQQSSSMLQSLEKENSRLKLDLRDLKRELEGQQQQLSSSTNSFASNRAKVQTLQEQISHKINELYEMNDQLAEQLQMFS</sequence>
<dbReference type="Proteomes" id="UP000015101">
    <property type="component" value="Unassembled WGS sequence"/>
</dbReference>
<evidence type="ECO:0000259" key="9">
    <source>
        <dbReference type="PROSITE" id="PS50229"/>
    </source>
</evidence>
<dbReference type="SUPFAM" id="SSF50729">
    <property type="entry name" value="PH domain-like"/>
    <property type="match status" value="1"/>
</dbReference>
<dbReference type="PROSITE" id="PS50229">
    <property type="entry name" value="WH1"/>
    <property type="match status" value="1"/>
</dbReference>
<accession>T1FMT6</accession>
<feature type="coiled-coil region" evidence="7">
    <location>
        <begin position="212"/>
        <end position="371"/>
    </location>
</feature>
<proteinExistence type="inferred from homology"/>
<feature type="compositionally biased region" description="Polar residues" evidence="8">
    <location>
        <begin position="168"/>
        <end position="178"/>
    </location>
</feature>
<keyword evidence="2" id="KW-0963">Cytoplasm</keyword>
<evidence type="ECO:0000256" key="7">
    <source>
        <dbReference type="SAM" id="Coils"/>
    </source>
</evidence>
<dbReference type="KEGG" id="hro:HELRODRAFT_185433"/>
<evidence type="ECO:0000313" key="12">
    <source>
        <dbReference type="Proteomes" id="UP000015101"/>
    </source>
</evidence>
<dbReference type="GeneID" id="20210135"/>
<dbReference type="AlphaFoldDB" id="T1FMT6"/>
<evidence type="ECO:0000313" key="11">
    <source>
        <dbReference type="EnsemblMetazoa" id="HelroP185433"/>
    </source>
</evidence>
<dbReference type="RefSeq" id="XP_009014020.1">
    <property type="nucleotide sequence ID" value="XM_009015772.1"/>
</dbReference>
<comment type="similarity">
    <text evidence="5">Belongs to the Homer family.</text>
</comment>
<dbReference type="EMBL" id="KB096134">
    <property type="protein sequence ID" value="ESO08231.1"/>
    <property type="molecule type" value="Genomic_DNA"/>
</dbReference>
<dbReference type="GO" id="GO:0014069">
    <property type="term" value="C:postsynaptic density"/>
    <property type="evidence" value="ECO:0007669"/>
    <property type="project" value="UniProtKB-SubCell"/>
</dbReference>
<reference evidence="11" key="3">
    <citation type="submission" date="2015-06" db="UniProtKB">
        <authorList>
            <consortium name="EnsemblMetazoa"/>
        </authorList>
    </citation>
    <scope>IDENTIFICATION</scope>
</reference>
<dbReference type="InterPro" id="IPR000697">
    <property type="entry name" value="WH1/EVH1_dom"/>
</dbReference>
<evidence type="ECO:0000256" key="2">
    <source>
        <dbReference type="ARBA" id="ARBA00022490"/>
    </source>
</evidence>
<dbReference type="EMBL" id="AMQM01003446">
    <property type="status" value="NOT_ANNOTATED_CDS"/>
    <property type="molecule type" value="Genomic_DNA"/>
</dbReference>
<dbReference type="SMART" id="SM00461">
    <property type="entry name" value="WH1"/>
    <property type="match status" value="1"/>
</dbReference>
<dbReference type="Pfam" id="PF00568">
    <property type="entry name" value="WH1"/>
    <property type="match status" value="1"/>
</dbReference>
<reference evidence="12" key="1">
    <citation type="submission" date="2012-12" db="EMBL/GenBank/DDBJ databases">
        <authorList>
            <person name="Hellsten U."/>
            <person name="Grimwood J."/>
            <person name="Chapman J.A."/>
            <person name="Shapiro H."/>
            <person name="Aerts A."/>
            <person name="Otillar R.P."/>
            <person name="Terry A.Y."/>
            <person name="Boore J.L."/>
            <person name="Simakov O."/>
            <person name="Marletaz F."/>
            <person name="Cho S.-J."/>
            <person name="Edsinger-Gonzales E."/>
            <person name="Havlak P."/>
            <person name="Kuo D.-H."/>
            <person name="Larsson T."/>
            <person name="Lv J."/>
            <person name="Arendt D."/>
            <person name="Savage R."/>
            <person name="Osoegawa K."/>
            <person name="de Jong P."/>
            <person name="Lindberg D.R."/>
            <person name="Seaver E.C."/>
            <person name="Weisblat D.A."/>
            <person name="Putnam N.H."/>
            <person name="Grigoriev I.V."/>
            <person name="Rokhsar D.S."/>
        </authorList>
    </citation>
    <scope>NUCLEOTIDE SEQUENCE</scope>
</reference>
<dbReference type="OrthoDB" id="9983798at2759"/>
<organism evidence="11 12">
    <name type="scientific">Helobdella robusta</name>
    <name type="common">Californian leech</name>
    <dbReference type="NCBI Taxonomy" id="6412"/>
    <lineage>
        <taxon>Eukaryota</taxon>
        <taxon>Metazoa</taxon>
        <taxon>Spiralia</taxon>
        <taxon>Lophotrochozoa</taxon>
        <taxon>Annelida</taxon>
        <taxon>Clitellata</taxon>
        <taxon>Hirudinea</taxon>
        <taxon>Rhynchobdellida</taxon>
        <taxon>Glossiphoniidae</taxon>
        <taxon>Helobdella</taxon>
    </lineage>
</organism>
<comment type="subcellular location">
    <subcellularLocation>
        <location evidence="1">Cytoplasm</location>
    </subcellularLocation>
    <subcellularLocation>
        <location evidence="6">Postsynaptic density</location>
    </subcellularLocation>
</comment>
<dbReference type="InParanoid" id="T1FMT6"/>
<evidence type="ECO:0000256" key="6">
    <source>
        <dbReference type="ARBA" id="ARBA00034105"/>
    </source>
</evidence>
<dbReference type="EnsemblMetazoa" id="HelroT185433">
    <property type="protein sequence ID" value="HelroP185433"/>
    <property type="gene ID" value="HelroG185433"/>
</dbReference>
<keyword evidence="4 7" id="KW-0175">Coiled coil</keyword>
<dbReference type="CTD" id="20210135"/>
<dbReference type="HOGENOM" id="CLU_033940_0_0_1"/>
<evidence type="ECO:0000256" key="4">
    <source>
        <dbReference type="ARBA" id="ARBA00023054"/>
    </source>
</evidence>
<dbReference type="STRING" id="6412.T1FMT6"/>
<feature type="region of interest" description="Disordered" evidence="8">
    <location>
        <begin position="155"/>
        <end position="193"/>
    </location>
</feature>
<keyword evidence="12" id="KW-1185">Reference proteome</keyword>
<protein>
    <recommendedName>
        <fullName evidence="9">WH1 domain-containing protein</fullName>
    </recommendedName>
</protein>
<dbReference type="GO" id="GO:0005737">
    <property type="term" value="C:cytoplasm"/>
    <property type="evidence" value="ECO:0000318"/>
    <property type="project" value="GO_Central"/>
</dbReference>
<dbReference type="InterPro" id="IPR045027">
    <property type="entry name" value="Homer"/>
</dbReference>
<dbReference type="InterPro" id="IPR044100">
    <property type="entry name" value="Homer_EVH1"/>
</dbReference>
<evidence type="ECO:0000313" key="10">
    <source>
        <dbReference type="EMBL" id="ESO08231.1"/>
    </source>
</evidence>
<name>T1FMT6_HELRO</name>
<feature type="compositionally biased region" description="Low complexity" evidence="8">
    <location>
        <begin position="179"/>
        <end position="193"/>
    </location>
</feature>
<reference evidence="10 12" key="2">
    <citation type="journal article" date="2013" name="Nature">
        <title>Insights into bilaterian evolution from three spiralian genomes.</title>
        <authorList>
            <person name="Simakov O."/>
            <person name="Marletaz F."/>
            <person name="Cho S.J."/>
            <person name="Edsinger-Gonzales E."/>
            <person name="Havlak P."/>
            <person name="Hellsten U."/>
            <person name="Kuo D.H."/>
            <person name="Larsson T."/>
            <person name="Lv J."/>
            <person name="Arendt D."/>
            <person name="Savage R."/>
            <person name="Osoegawa K."/>
            <person name="de Jong P."/>
            <person name="Grimwood J."/>
            <person name="Chapman J.A."/>
            <person name="Shapiro H."/>
            <person name="Aerts A."/>
            <person name="Otillar R.P."/>
            <person name="Terry A.Y."/>
            <person name="Boore J.L."/>
            <person name="Grigoriev I.V."/>
            <person name="Lindberg D.R."/>
            <person name="Seaver E.C."/>
            <person name="Weisblat D.A."/>
            <person name="Putnam N.H."/>
            <person name="Rokhsar D.S."/>
        </authorList>
    </citation>
    <scope>NUCLEOTIDE SEQUENCE</scope>
</reference>
<feature type="domain" description="WH1" evidence="9">
    <location>
        <begin position="1"/>
        <end position="110"/>
    </location>
</feature>
<dbReference type="eggNOG" id="ENOG502QR3K">
    <property type="taxonomic scope" value="Eukaryota"/>
</dbReference>
<dbReference type="InterPro" id="IPR011993">
    <property type="entry name" value="PH-like_dom_sf"/>
</dbReference>
<dbReference type="OMA" id="HENVEQW"/>
<dbReference type="GO" id="GO:0051966">
    <property type="term" value="P:regulation of synaptic transmission, glutamatergic"/>
    <property type="evidence" value="ECO:0000318"/>
    <property type="project" value="GO_Central"/>
</dbReference>